<keyword evidence="2" id="KW-1185">Reference proteome</keyword>
<reference evidence="1" key="1">
    <citation type="submission" date="2023-05" db="EMBL/GenBank/DDBJ databases">
        <authorList>
            <person name="Huff M."/>
        </authorList>
    </citation>
    <scope>NUCLEOTIDE SEQUENCE</scope>
</reference>
<dbReference type="EMBL" id="OU503039">
    <property type="protein sequence ID" value="CAI9759505.1"/>
    <property type="molecule type" value="Genomic_DNA"/>
</dbReference>
<evidence type="ECO:0000313" key="2">
    <source>
        <dbReference type="Proteomes" id="UP000834106"/>
    </source>
</evidence>
<name>A0AAD2DPR6_9LAMI</name>
<gene>
    <name evidence="1" type="ORF">FPE_LOCUS6935</name>
</gene>
<accession>A0AAD2DPR6</accession>
<dbReference type="Gene3D" id="3.30.200.20">
    <property type="entry name" value="Phosphorylase Kinase, domain 1"/>
    <property type="match status" value="1"/>
</dbReference>
<proteinExistence type="predicted"/>
<dbReference type="Proteomes" id="UP000834106">
    <property type="component" value="Chromosome 4"/>
</dbReference>
<protein>
    <submittedName>
        <fullName evidence="1">Uncharacterized protein</fullName>
    </submittedName>
</protein>
<sequence>MGETYRSVDLAAEALILAISSVCDVRTTAHSGTERAVQWRRKIANEERKPSLISQTDKWEIEHKCGKGRCNGGVKSERREKTLVDFTHRQVGDTAQTWKGTRKREEELHELMTLEEYTETHKLENDGGKGHDLRPFTYSSILAATNSFSSESKLGEGGFGPVYKNSEGLLAILGVTIMAKLNFIALSTKLAIIPGYGDHLTVNLIGVSP</sequence>
<dbReference type="AlphaFoldDB" id="A0AAD2DPR6"/>
<organism evidence="1 2">
    <name type="scientific">Fraxinus pennsylvanica</name>
    <dbReference type="NCBI Taxonomy" id="56036"/>
    <lineage>
        <taxon>Eukaryota</taxon>
        <taxon>Viridiplantae</taxon>
        <taxon>Streptophyta</taxon>
        <taxon>Embryophyta</taxon>
        <taxon>Tracheophyta</taxon>
        <taxon>Spermatophyta</taxon>
        <taxon>Magnoliopsida</taxon>
        <taxon>eudicotyledons</taxon>
        <taxon>Gunneridae</taxon>
        <taxon>Pentapetalae</taxon>
        <taxon>asterids</taxon>
        <taxon>lamiids</taxon>
        <taxon>Lamiales</taxon>
        <taxon>Oleaceae</taxon>
        <taxon>Oleeae</taxon>
        <taxon>Fraxinus</taxon>
    </lineage>
</organism>
<evidence type="ECO:0000313" key="1">
    <source>
        <dbReference type="EMBL" id="CAI9759505.1"/>
    </source>
</evidence>